<comment type="caution">
    <text evidence="3">The sequence shown here is derived from an EMBL/GenBank/DDBJ whole genome shotgun (WGS) entry which is preliminary data.</text>
</comment>
<name>A0A2R6AL22_9ARCH</name>
<reference evidence="3 4" key="1">
    <citation type="submission" date="2017-04" db="EMBL/GenBank/DDBJ databases">
        <title>Novel microbial lineages endemic to geothermal iron-oxide mats fill important gaps in the evolutionary history of Archaea.</title>
        <authorList>
            <person name="Jay Z.J."/>
            <person name="Beam J.P."/>
            <person name="Dlakic M."/>
            <person name="Rusch D.B."/>
            <person name="Kozubal M.A."/>
            <person name="Inskeep W.P."/>
        </authorList>
    </citation>
    <scope>NUCLEOTIDE SEQUENCE [LARGE SCALE GENOMIC DNA]</scope>
    <source>
        <strain evidence="3">OSP_B</strain>
    </source>
</reference>
<protein>
    <recommendedName>
        <fullName evidence="2">DUF8196 domain-containing protein</fullName>
    </recommendedName>
</protein>
<feature type="domain" description="DUF8196" evidence="2">
    <location>
        <begin position="56"/>
        <end position="165"/>
    </location>
</feature>
<gene>
    <name evidence="3" type="ORF">B9P99_06865</name>
</gene>
<dbReference type="Pfam" id="PF26618">
    <property type="entry name" value="DUF8196"/>
    <property type="match status" value="1"/>
</dbReference>
<dbReference type="Proteomes" id="UP000240838">
    <property type="component" value="Unassembled WGS sequence"/>
</dbReference>
<evidence type="ECO:0000313" key="4">
    <source>
        <dbReference type="Proteomes" id="UP000240838"/>
    </source>
</evidence>
<evidence type="ECO:0000313" key="3">
    <source>
        <dbReference type="EMBL" id="PSN87084.1"/>
    </source>
</evidence>
<dbReference type="AlphaFoldDB" id="A0A2R6AL22"/>
<evidence type="ECO:0000256" key="1">
    <source>
        <dbReference type="SAM" id="Coils"/>
    </source>
</evidence>
<organism evidence="3 4">
    <name type="scientific">Candidatus Marsarchaeota G1 archaeon OSP_B</name>
    <dbReference type="NCBI Taxonomy" id="1978153"/>
    <lineage>
        <taxon>Archaea</taxon>
        <taxon>Candidatus Marsarchaeota</taxon>
        <taxon>Candidatus Marsarchaeota group 1</taxon>
    </lineage>
</organism>
<dbReference type="InterPro" id="IPR058509">
    <property type="entry name" value="DUF8196"/>
</dbReference>
<evidence type="ECO:0000259" key="2">
    <source>
        <dbReference type="Pfam" id="PF26618"/>
    </source>
</evidence>
<accession>A0A2R6AL22</accession>
<feature type="coiled-coil region" evidence="1">
    <location>
        <begin position="5"/>
        <end position="32"/>
    </location>
</feature>
<keyword evidence="1" id="KW-0175">Coiled coil</keyword>
<dbReference type="EMBL" id="NEXA01000306">
    <property type="protein sequence ID" value="PSN87084.1"/>
    <property type="molecule type" value="Genomic_DNA"/>
</dbReference>
<proteinExistence type="predicted"/>
<sequence>MIDRLNHLQQTVDNLVEEVKALREGQEKLIAEQQKMNKAIRDIGTTLERLTLSLEEEAAEVVAYHIRSKLGISVQFSRIFVDSKEVDLYALEDDFWVIVEIATRLGVKLIEEVDEKVNLIKRLRPELVRKRLIKAVYTIVPLKDAIEEAKNKGVWVLTWKEELTPLIVRPTNS</sequence>